<evidence type="ECO:0000313" key="5">
    <source>
        <dbReference type="EMBL" id="SEW02924.1"/>
    </source>
</evidence>
<dbReference type="RefSeq" id="WP_092451443.1">
    <property type="nucleotide sequence ID" value="NZ_FOJI01000003.1"/>
</dbReference>
<dbReference type="InterPro" id="IPR037923">
    <property type="entry name" value="HTH-like"/>
</dbReference>
<dbReference type="OrthoDB" id="9801721at2"/>
<proteinExistence type="predicted"/>
<dbReference type="InterPro" id="IPR003313">
    <property type="entry name" value="AraC-bd"/>
</dbReference>
<keyword evidence="3" id="KW-0804">Transcription</keyword>
<dbReference type="Proteomes" id="UP000199701">
    <property type="component" value="Unassembled WGS sequence"/>
</dbReference>
<evidence type="ECO:0000256" key="3">
    <source>
        <dbReference type="ARBA" id="ARBA00023163"/>
    </source>
</evidence>
<dbReference type="Pfam" id="PF02311">
    <property type="entry name" value="AraC_binding"/>
    <property type="match status" value="1"/>
</dbReference>
<dbReference type="AlphaFoldDB" id="A0A1I0NNU2"/>
<dbReference type="SUPFAM" id="SSF46689">
    <property type="entry name" value="Homeodomain-like"/>
    <property type="match status" value="2"/>
</dbReference>
<dbReference type="PROSITE" id="PS01124">
    <property type="entry name" value="HTH_ARAC_FAMILY_2"/>
    <property type="match status" value="1"/>
</dbReference>
<dbReference type="InterPro" id="IPR009057">
    <property type="entry name" value="Homeodomain-like_sf"/>
</dbReference>
<dbReference type="SUPFAM" id="SSF51215">
    <property type="entry name" value="Regulatory protein AraC"/>
    <property type="match status" value="1"/>
</dbReference>
<evidence type="ECO:0000256" key="2">
    <source>
        <dbReference type="ARBA" id="ARBA00023125"/>
    </source>
</evidence>
<dbReference type="Gene3D" id="1.10.10.60">
    <property type="entry name" value="Homeodomain-like"/>
    <property type="match status" value="2"/>
</dbReference>
<gene>
    <name evidence="5" type="ORF">SAMN05421659_103248</name>
</gene>
<keyword evidence="2 5" id="KW-0238">DNA-binding</keyword>
<sequence>MKSTEKNVLNTSDFFTYEPSLQARTCFFYPVVTGHFIYEAGYCQQRSSYDSFLLMAIQKGQLIIETNGISYPVHEGQIVLIDCYAPHSYKSFTGWESLWLHFDGISSRNYYEMIIGNNGPVISLPDSYSFTRKLNTIYHSFRDNISIKEPLISKYINDILTELLLVNSSNSRLPNYTSLIEDVISYITDHLSDDLSIETLSSYAHLSTYYFIRIFKKETGLTPHEYITNARISSAKYLLTTTQLSISEISDKLGFSCSSAFCTVFKGKTGSTPNSYRTTPVI</sequence>
<feature type="domain" description="HTH araC/xylS-type" evidence="4">
    <location>
        <begin position="181"/>
        <end position="279"/>
    </location>
</feature>
<accession>A0A1I0NNU2</accession>
<evidence type="ECO:0000259" key="4">
    <source>
        <dbReference type="PROSITE" id="PS01124"/>
    </source>
</evidence>
<dbReference type="PRINTS" id="PR00032">
    <property type="entry name" value="HTHARAC"/>
</dbReference>
<evidence type="ECO:0000313" key="6">
    <source>
        <dbReference type="Proteomes" id="UP000199701"/>
    </source>
</evidence>
<dbReference type="PANTHER" id="PTHR43280:SF28">
    <property type="entry name" value="HTH-TYPE TRANSCRIPTIONAL ACTIVATOR RHAS"/>
    <property type="match status" value="1"/>
</dbReference>
<protein>
    <submittedName>
        <fullName evidence="5">AraC-type DNA-binding protein</fullName>
    </submittedName>
</protein>
<dbReference type="GO" id="GO:0003700">
    <property type="term" value="F:DNA-binding transcription factor activity"/>
    <property type="evidence" value="ECO:0007669"/>
    <property type="project" value="InterPro"/>
</dbReference>
<dbReference type="InterPro" id="IPR018060">
    <property type="entry name" value="HTH_AraC"/>
</dbReference>
<dbReference type="STRING" id="99656.SAMN05421659_103248"/>
<evidence type="ECO:0000256" key="1">
    <source>
        <dbReference type="ARBA" id="ARBA00023015"/>
    </source>
</evidence>
<organism evidence="5 6">
    <name type="scientific">[Clostridium] fimetarium</name>
    <dbReference type="NCBI Taxonomy" id="99656"/>
    <lineage>
        <taxon>Bacteria</taxon>
        <taxon>Bacillati</taxon>
        <taxon>Bacillota</taxon>
        <taxon>Clostridia</taxon>
        <taxon>Lachnospirales</taxon>
        <taxon>Lachnospiraceae</taxon>
    </lineage>
</organism>
<dbReference type="InterPro" id="IPR020449">
    <property type="entry name" value="Tscrpt_reg_AraC-type_HTH"/>
</dbReference>
<reference evidence="5 6" key="1">
    <citation type="submission" date="2016-10" db="EMBL/GenBank/DDBJ databases">
        <authorList>
            <person name="de Groot N.N."/>
        </authorList>
    </citation>
    <scope>NUCLEOTIDE SEQUENCE [LARGE SCALE GENOMIC DNA]</scope>
    <source>
        <strain evidence="5 6">DSM 9179</strain>
    </source>
</reference>
<keyword evidence="1" id="KW-0805">Transcription regulation</keyword>
<name>A0A1I0NNU2_9FIRM</name>
<dbReference type="SMART" id="SM00342">
    <property type="entry name" value="HTH_ARAC"/>
    <property type="match status" value="1"/>
</dbReference>
<dbReference type="EMBL" id="FOJI01000003">
    <property type="protein sequence ID" value="SEW02924.1"/>
    <property type="molecule type" value="Genomic_DNA"/>
</dbReference>
<dbReference type="Pfam" id="PF12833">
    <property type="entry name" value="HTH_18"/>
    <property type="match status" value="1"/>
</dbReference>
<dbReference type="Gene3D" id="2.60.120.280">
    <property type="entry name" value="Regulatory protein AraC"/>
    <property type="match status" value="1"/>
</dbReference>
<dbReference type="GO" id="GO:0043565">
    <property type="term" value="F:sequence-specific DNA binding"/>
    <property type="evidence" value="ECO:0007669"/>
    <property type="project" value="InterPro"/>
</dbReference>
<keyword evidence="6" id="KW-1185">Reference proteome</keyword>
<dbReference type="PANTHER" id="PTHR43280">
    <property type="entry name" value="ARAC-FAMILY TRANSCRIPTIONAL REGULATOR"/>
    <property type="match status" value="1"/>
</dbReference>